<dbReference type="Proteomes" id="UP001464891">
    <property type="component" value="Unassembled WGS sequence"/>
</dbReference>
<keyword evidence="2" id="KW-1185">Reference proteome</keyword>
<accession>A0ABV0J3C2</accession>
<name>A0ABV0J3C2_9CYAN</name>
<evidence type="ECO:0000313" key="1">
    <source>
        <dbReference type="EMBL" id="MEP0816255.1"/>
    </source>
</evidence>
<protein>
    <submittedName>
        <fullName evidence="1">Uncharacterized protein</fullName>
    </submittedName>
</protein>
<comment type="caution">
    <text evidence="1">The sequence shown here is derived from an EMBL/GenBank/DDBJ whole genome shotgun (WGS) entry which is preliminary data.</text>
</comment>
<proteinExistence type="predicted"/>
<dbReference type="EMBL" id="JAMPKM010000002">
    <property type="protein sequence ID" value="MEP0816255.1"/>
    <property type="molecule type" value="Genomic_DNA"/>
</dbReference>
<evidence type="ECO:0000313" key="2">
    <source>
        <dbReference type="Proteomes" id="UP001464891"/>
    </source>
</evidence>
<gene>
    <name evidence="1" type="ORF">NC998_04000</name>
</gene>
<sequence>MSQPLHWVVPAPPPDTEFFAVYQATHEFYREAQHREALEEYYEWYEQTAAAHRREFEKMRGDVNIFGWFSRRDR</sequence>
<reference evidence="1 2" key="1">
    <citation type="submission" date="2022-04" db="EMBL/GenBank/DDBJ databases">
        <title>Positive selection, recombination, and allopatry shape intraspecific diversity of widespread and dominant cyanobacteria.</title>
        <authorList>
            <person name="Wei J."/>
            <person name="Shu W."/>
            <person name="Hu C."/>
        </authorList>
    </citation>
    <scope>NUCLEOTIDE SEQUENCE [LARGE SCALE GENOMIC DNA]</scope>
    <source>
        <strain evidence="1 2">GB2-A4</strain>
    </source>
</reference>
<dbReference type="RefSeq" id="WP_190433510.1">
    <property type="nucleotide sequence ID" value="NZ_JAMPKM010000002.1"/>
</dbReference>
<organism evidence="1 2">
    <name type="scientific">Trichocoleus desertorum GB2-A4</name>
    <dbReference type="NCBI Taxonomy" id="2933944"/>
    <lineage>
        <taxon>Bacteria</taxon>
        <taxon>Bacillati</taxon>
        <taxon>Cyanobacteriota</taxon>
        <taxon>Cyanophyceae</taxon>
        <taxon>Leptolyngbyales</taxon>
        <taxon>Trichocoleusaceae</taxon>
        <taxon>Trichocoleus</taxon>
    </lineage>
</organism>